<evidence type="ECO:0000256" key="2">
    <source>
        <dbReference type="SAM" id="MobiDB-lite"/>
    </source>
</evidence>
<organism evidence="3 4">
    <name type="scientific">Morchella conica CCBAS932</name>
    <dbReference type="NCBI Taxonomy" id="1392247"/>
    <lineage>
        <taxon>Eukaryota</taxon>
        <taxon>Fungi</taxon>
        <taxon>Dikarya</taxon>
        <taxon>Ascomycota</taxon>
        <taxon>Pezizomycotina</taxon>
        <taxon>Pezizomycetes</taxon>
        <taxon>Pezizales</taxon>
        <taxon>Morchellaceae</taxon>
        <taxon>Morchella</taxon>
    </lineage>
</organism>
<dbReference type="OrthoDB" id="539213at2759"/>
<keyword evidence="1" id="KW-0040">ANK repeat</keyword>
<accession>A0A3N4K7I3</accession>
<evidence type="ECO:0000313" key="3">
    <source>
        <dbReference type="EMBL" id="RPB06520.1"/>
    </source>
</evidence>
<dbReference type="InParanoid" id="A0A3N4K7I3"/>
<evidence type="ECO:0000256" key="1">
    <source>
        <dbReference type="PROSITE-ProRule" id="PRU00023"/>
    </source>
</evidence>
<dbReference type="Proteomes" id="UP000277580">
    <property type="component" value="Unassembled WGS sequence"/>
</dbReference>
<keyword evidence="4" id="KW-1185">Reference proteome</keyword>
<dbReference type="PROSITE" id="PS50088">
    <property type="entry name" value="ANK_REPEAT"/>
    <property type="match status" value="1"/>
</dbReference>
<gene>
    <name evidence="3" type="ORF">P167DRAFT_116021</name>
</gene>
<dbReference type="PROSITE" id="PS50297">
    <property type="entry name" value="ANK_REP_REGION"/>
    <property type="match status" value="1"/>
</dbReference>
<proteinExistence type="predicted"/>
<dbReference type="Gene3D" id="1.25.40.20">
    <property type="entry name" value="Ankyrin repeat-containing domain"/>
    <property type="match status" value="1"/>
</dbReference>
<feature type="repeat" description="ANK" evidence="1">
    <location>
        <begin position="272"/>
        <end position="304"/>
    </location>
</feature>
<dbReference type="Pfam" id="PF12796">
    <property type="entry name" value="Ank_2"/>
    <property type="match status" value="1"/>
</dbReference>
<protein>
    <submittedName>
        <fullName evidence="3">Uncharacterized protein</fullName>
    </submittedName>
</protein>
<dbReference type="EMBL" id="ML119300">
    <property type="protein sequence ID" value="RPB06520.1"/>
    <property type="molecule type" value="Genomic_DNA"/>
</dbReference>
<dbReference type="InterPro" id="IPR036770">
    <property type="entry name" value="Ankyrin_rpt-contain_sf"/>
</dbReference>
<dbReference type="AlphaFoldDB" id="A0A3N4K7I3"/>
<feature type="region of interest" description="Disordered" evidence="2">
    <location>
        <begin position="183"/>
        <end position="211"/>
    </location>
</feature>
<evidence type="ECO:0000313" key="4">
    <source>
        <dbReference type="Proteomes" id="UP000277580"/>
    </source>
</evidence>
<dbReference type="SUPFAM" id="SSF48403">
    <property type="entry name" value="Ankyrin repeat"/>
    <property type="match status" value="1"/>
</dbReference>
<sequence>MEVVLALGGLFATGIQVSEMLNRFVSAVINAPNNIRYLKSEVENFTGIVSVLQAKTTAQAPPNPLKVSPGNYFSAALDSARQTLSDLYRELDRIASHGSRLWEGIKYAYKEQTFSTLLLQLMNHKATLQLLVSLTSTESSEERCMIMRRFTRDSAVTDCESYVAAPTNVSSVTLINAGGNPHATRSSAFAHETSTRSVSSKPPPNHNPTASAPVIVTASPNVVPSVAIYPMPAPPTFTAPKYSLHEAVGKRDKRMVYYFLQLGHDVNQDHPELETPLAYAVWLGEAQIVTYLLLFGANVNVKNRLGRYVDHLRSS</sequence>
<reference evidence="3 4" key="1">
    <citation type="journal article" date="2018" name="Nat. Ecol. Evol.">
        <title>Pezizomycetes genomes reveal the molecular basis of ectomycorrhizal truffle lifestyle.</title>
        <authorList>
            <person name="Murat C."/>
            <person name="Payen T."/>
            <person name="Noel B."/>
            <person name="Kuo A."/>
            <person name="Morin E."/>
            <person name="Chen J."/>
            <person name="Kohler A."/>
            <person name="Krizsan K."/>
            <person name="Balestrini R."/>
            <person name="Da Silva C."/>
            <person name="Montanini B."/>
            <person name="Hainaut M."/>
            <person name="Levati E."/>
            <person name="Barry K.W."/>
            <person name="Belfiori B."/>
            <person name="Cichocki N."/>
            <person name="Clum A."/>
            <person name="Dockter R.B."/>
            <person name="Fauchery L."/>
            <person name="Guy J."/>
            <person name="Iotti M."/>
            <person name="Le Tacon F."/>
            <person name="Lindquist E.A."/>
            <person name="Lipzen A."/>
            <person name="Malagnac F."/>
            <person name="Mello A."/>
            <person name="Molinier V."/>
            <person name="Miyauchi S."/>
            <person name="Poulain J."/>
            <person name="Riccioni C."/>
            <person name="Rubini A."/>
            <person name="Sitrit Y."/>
            <person name="Splivallo R."/>
            <person name="Traeger S."/>
            <person name="Wang M."/>
            <person name="Zifcakova L."/>
            <person name="Wipf D."/>
            <person name="Zambonelli A."/>
            <person name="Paolocci F."/>
            <person name="Nowrousian M."/>
            <person name="Ottonello S."/>
            <person name="Baldrian P."/>
            <person name="Spatafora J.W."/>
            <person name="Henrissat B."/>
            <person name="Nagy L.G."/>
            <person name="Aury J.M."/>
            <person name="Wincker P."/>
            <person name="Grigoriev I.V."/>
            <person name="Bonfante P."/>
            <person name="Martin F.M."/>
        </authorList>
    </citation>
    <scope>NUCLEOTIDE SEQUENCE [LARGE SCALE GENOMIC DNA]</scope>
    <source>
        <strain evidence="3 4">CCBAS932</strain>
    </source>
</reference>
<name>A0A3N4K7I3_9PEZI</name>
<dbReference type="InterPro" id="IPR002110">
    <property type="entry name" value="Ankyrin_rpt"/>
</dbReference>